<dbReference type="AlphaFoldDB" id="A0A165UED9"/>
<evidence type="ECO:0000256" key="1">
    <source>
        <dbReference type="SAM" id="Phobius"/>
    </source>
</evidence>
<keyword evidence="3" id="KW-1185">Reference proteome</keyword>
<keyword evidence="1" id="KW-1133">Transmembrane helix</keyword>
<keyword evidence="1" id="KW-0812">Transmembrane</keyword>
<accession>A0A165UED9</accession>
<keyword evidence="1" id="KW-0472">Membrane</keyword>
<sequence length="126" mass="14316">MSCTRRQYLVVHGNRQWFKGRLRDKHGRVLPSGDYCRGSGSRTHCLLGQWAFARSLANIRLQFIYHLKAIVRRRCRSCPFLMFHVLRAATFYSPLILAIYHGVVLSPVRWGIGDLGQGASAAEVEG</sequence>
<dbReference type="InParanoid" id="A0A165UED9"/>
<proteinExistence type="predicted"/>
<gene>
    <name evidence="2" type="ORF">NEOLEDRAFT_951627</name>
</gene>
<dbReference type="EMBL" id="KV425559">
    <property type="protein sequence ID" value="KZT28028.1"/>
    <property type="molecule type" value="Genomic_DNA"/>
</dbReference>
<evidence type="ECO:0000313" key="2">
    <source>
        <dbReference type="EMBL" id="KZT28028.1"/>
    </source>
</evidence>
<name>A0A165UED9_9AGAM</name>
<organism evidence="2 3">
    <name type="scientific">Neolentinus lepideus HHB14362 ss-1</name>
    <dbReference type="NCBI Taxonomy" id="1314782"/>
    <lineage>
        <taxon>Eukaryota</taxon>
        <taxon>Fungi</taxon>
        <taxon>Dikarya</taxon>
        <taxon>Basidiomycota</taxon>
        <taxon>Agaricomycotina</taxon>
        <taxon>Agaricomycetes</taxon>
        <taxon>Gloeophyllales</taxon>
        <taxon>Gloeophyllaceae</taxon>
        <taxon>Neolentinus</taxon>
    </lineage>
</organism>
<evidence type="ECO:0000313" key="3">
    <source>
        <dbReference type="Proteomes" id="UP000076761"/>
    </source>
</evidence>
<protein>
    <submittedName>
        <fullName evidence="2">Uncharacterized protein</fullName>
    </submittedName>
</protein>
<reference evidence="2 3" key="1">
    <citation type="journal article" date="2016" name="Mol. Biol. Evol.">
        <title>Comparative Genomics of Early-Diverging Mushroom-Forming Fungi Provides Insights into the Origins of Lignocellulose Decay Capabilities.</title>
        <authorList>
            <person name="Nagy L.G."/>
            <person name="Riley R."/>
            <person name="Tritt A."/>
            <person name="Adam C."/>
            <person name="Daum C."/>
            <person name="Floudas D."/>
            <person name="Sun H."/>
            <person name="Yadav J.S."/>
            <person name="Pangilinan J."/>
            <person name="Larsson K.H."/>
            <person name="Matsuura K."/>
            <person name="Barry K."/>
            <person name="Labutti K."/>
            <person name="Kuo R."/>
            <person name="Ohm R.A."/>
            <person name="Bhattacharya S.S."/>
            <person name="Shirouzu T."/>
            <person name="Yoshinaga Y."/>
            <person name="Martin F.M."/>
            <person name="Grigoriev I.V."/>
            <person name="Hibbett D.S."/>
        </authorList>
    </citation>
    <scope>NUCLEOTIDE SEQUENCE [LARGE SCALE GENOMIC DNA]</scope>
    <source>
        <strain evidence="2 3">HHB14362 ss-1</strain>
    </source>
</reference>
<feature type="transmembrane region" description="Helical" evidence="1">
    <location>
        <begin position="80"/>
        <end position="100"/>
    </location>
</feature>
<dbReference type="Proteomes" id="UP000076761">
    <property type="component" value="Unassembled WGS sequence"/>
</dbReference>